<proteinExistence type="predicted"/>
<evidence type="ECO:0000313" key="1">
    <source>
        <dbReference type="EMBL" id="MBW93561.1"/>
    </source>
</evidence>
<protein>
    <submittedName>
        <fullName evidence="1">Uncharacterized protein</fullName>
    </submittedName>
</protein>
<name>A0A2P2JJC4_RHIMU</name>
<dbReference type="AlphaFoldDB" id="A0A2P2JJC4"/>
<accession>A0A2P2JJC4</accession>
<dbReference type="EMBL" id="GGEC01013078">
    <property type="protein sequence ID" value="MBW93561.1"/>
    <property type="molecule type" value="Transcribed_RNA"/>
</dbReference>
<sequence>MKLHHHLENLTFLGKENVIFLLQEKIFLDSRSHQKSQIKSTENRIVG</sequence>
<organism evidence="1">
    <name type="scientific">Rhizophora mucronata</name>
    <name type="common">Asiatic mangrove</name>
    <dbReference type="NCBI Taxonomy" id="61149"/>
    <lineage>
        <taxon>Eukaryota</taxon>
        <taxon>Viridiplantae</taxon>
        <taxon>Streptophyta</taxon>
        <taxon>Embryophyta</taxon>
        <taxon>Tracheophyta</taxon>
        <taxon>Spermatophyta</taxon>
        <taxon>Magnoliopsida</taxon>
        <taxon>eudicotyledons</taxon>
        <taxon>Gunneridae</taxon>
        <taxon>Pentapetalae</taxon>
        <taxon>rosids</taxon>
        <taxon>fabids</taxon>
        <taxon>Malpighiales</taxon>
        <taxon>Rhizophoraceae</taxon>
        <taxon>Rhizophora</taxon>
    </lineage>
</organism>
<reference evidence="1" key="1">
    <citation type="submission" date="2018-02" db="EMBL/GenBank/DDBJ databases">
        <title>Rhizophora mucronata_Transcriptome.</title>
        <authorList>
            <person name="Meera S.P."/>
            <person name="Sreeshan A."/>
            <person name="Augustine A."/>
        </authorList>
    </citation>
    <scope>NUCLEOTIDE SEQUENCE</scope>
    <source>
        <tissue evidence="1">Leaf</tissue>
    </source>
</reference>